<accession>A0A2P8HHS4</accession>
<keyword evidence="7" id="KW-1185">Reference proteome</keyword>
<dbReference type="GO" id="GO:0009425">
    <property type="term" value="C:bacterial-type flagellum basal body"/>
    <property type="evidence" value="ECO:0007669"/>
    <property type="project" value="UniProtKB-SubCell"/>
</dbReference>
<dbReference type="OrthoDB" id="9804559at2"/>
<dbReference type="InterPro" id="IPR020013">
    <property type="entry name" value="Flagellar_FlgE/F/G"/>
</dbReference>
<proteinExistence type="inferred from homology"/>
<dbReference type="Pfam" id="PF06429">
    <property type="entry name" value="Flg_bbr_C"/>
    <property type="match status" value="1"/>
</dbReference>
<evidence type="ECO:0000313" key="7">
    <source>
        <dbReference type="Proteomes" id="UP000242310"/>
    </source>
</evidence>
<evidence type="ECO:0000259" key="3">
    <source>
        <dbReference type="Pfam" id="PF00460"/>
    </source>
</evidence>
<evidence type="ECO:0000259" key="4">
    <source>
        <dbReference type="Pfam" id="PF06429"/>
    </source>
</evidence>
<dbReference type="AlphaFoldDB" id="A0A2P8HHS4"/>
<dbReference type="PANTHER" id="PTHR30435:SF19">
    <property type="entry name" value="FLAGELLAR BASAL-BODY ROD PROTEIN FLGG"/>
    <property type="match status" value="1"/>
</dbReference>
<dbReference type="InterPro" id="IPR037925">
    <property type="entry name" value="FlgE/F/G-like"/>
</dbReference>
<name>A0A2P8HHS4_9BACI</name>
<keyword evidence="6" id="KW-0282">Flagellum</keyword>
<dbReference type="Pfam" id="PF00460">
    <property type="entry name" value="Flg_bb_rod"/>
    <property type="match status" value="1"/>
</dbReference>
<dbReference type="GO" id="GO:0071978">
    <property type="term" value="P:bacterial-type flagellum-dependent swarming motility"/>
    <property type="evidence" value="ECO:0007669"/>
    <property type="project" value="TreeGrafter"/>
</dbReference>
<dbReference type="SUPFAM" id="SSF117143">
    <property type="entry name" value="Flagellar hook protein flgE"/>
    <property type="match status" value="1"/>
</dbReference>
<comment type="caution">
    <text evidence="6">The sequence shown here is derived from an EMBL/GenBank/DDBJ whole genome shotgun (WGS) entry which is preliminary data.</text>
</comment>
<feature type="domain" description="Flagellar hook protein FlgE/F/G-like D1" evidence="5">
    <location>
        <begin position="111"/>
        <end position="175"/>
    </location>
</feature>
<dbReference type="InterPro" id="IPR053967">
    <property type="entry name" value="LlgE_F_G-like_D1"/>
</dbReference>
<evidence type="ECO:0000259" key="5">
    <source>
        <dbReference type="Pfam" id="PF22692"/>
    </source>
</evidence>
<evidence type="ECO:0000256" key="1">
    <source>
        <dbReference type="ARBA" id="ARBA00009677"/>
    </source>
</evidence>
<sequence>MYSSMVPPSTMMGQLQEKIDTVSNNMANMDQTGFRRRESSFSDLLFQQIDNQQYGPAEDGGRLTPEGLRRGSGAAVAQTALRMDQGELQSTGRNLDFAITQPGYLFEVETEVEAGETEIAYTRDGSFHLSEDQLDDGWNIVTSTGDFVLDADGDRIVVPGDTQTVNLAPDGTLQAVYDDDDEETEDIAELELTYANRPQVLEAIGNNNFQLPDLEELGLEGEEILEEPVAATDDLVMQQGLEGSNVDMGSEMTELMNAQRLYSMNARAMQNSDQMMQLINNVR</sequence>
<dbReference type="PANTHER" id="PTHR30435">
    <property type="entry name" value="FLAGELLAR PROTEIN"/>
    <property type="match status" value="1"/>
</dbReference>
<evidence type="ECO:0000256" key="2">
    <source>
        <dbReference type="RuleBase" id="RU362116"/>
    </source>
</evidence>
<protein>
    <submittedName>
        <fullName evidence="6">Flagellar basal-body rod protein FlgG</fullName>
    </submittedName>
</protein>
<dbReference type="Pfam" id="PF22692">
    <property type="entry name" value="LlgE_F_G_D1"/>
    <property type="match status" value="1"/>
</dbReference>
<feature type="domain" description="Flagellar basal-body/hook protein C-terminal" evidence="4">
    <location>
        <begin position="238"/>
        <end position="281"/>
    </location>
</feature>
<comment type="subcellular location">
    <subcellularLocation>
        <location evidence="2">Bacterial flagellum basal body</location>
    </subcellularLocation>
</comment>
<dbReference type="Proteomes" id="UP000242310">
    <property type="component" value="Unassembled WGS sequence"/>
</dbReference>
<evidence type="ECO:0000313" key="6">
    <source>
        <dbReference type="EMBL" id="PSL45757.1"/>
    </source>
</evidence>
<keyword evidence="2" id="KW-0975">Bacterial flagellum</keyword>
<dbReference type="InterPro" id="IPR010930">
    <property type="entry name" value="Flg_bb/hook_C_dom"/>
</dbReference>
<dbReference type="NCBIfam" id="TIGR03506">
    <property type="entry name" value="FlgEFG_subfam"/>
    <property type="match status" value="1"/>
</dbReference>
<dbReference type="InterPro" id="IPR001444">
    <property type="entry name" value="Flag_bb_rod_N"/>
</dbReference>
<dbReference type="RefSeq" id="WP_106588441.1">
    <property type="nucleotide sequence ID" value="NZ_PYAV01000006.1"/>
</dbReference>
<feature type="domain" description="Flagellar basal body rod protein N-terminal" evidence="3">
    <location>
        <begin position="14"/>
        <end position="35"/>
    </location>
</feature>
<comment type="similarity">
    <text evidence="1 2">Belongs to the flagella basal body rod proteins family.</text>
</comment>
<keyword evidence="6" id="KW-0969">Cilium</keyword>
<gene>
    <name evidence="6" type="ORF">B0H94_10612</name>
</gene>
<keyword evidence="6" id="KW-0966">Cell projection</keyword>
<organism evidence="6 7">
    <name type="scientific">Salsuginibacillus halophilus</name>
    <dbReference type="NCBI Taxonomy" id="517424"/>
    <lineage>
        <taxon>Bacteria</taxon>
        <taxon>Bacillati</taxon>
        <taxon>Bacillota</taxon>
        <taxon>Bacilli</taxon>
        <taxon>Bacillales</taxon>
        <taxon>Bacillaceae</taxon>
        <taxon>Salsuginibacillus</taxon>
    </lineage>
</organism>
<reference evidence="6 7" key="1">
    <citation type="submission" date="2018-03" db="EMBL/GenBank/DDBJ databases">
        <title>Genomic Encyclopedia of Type Strains, Phase III (KMG-III): the genomes of soil and plant-associated and newly described type strains.</title>
        <authorList>
            <person name="Whitman W."/>
        </authorList>
    </citation>
    <scope>NUCLEOTIDE SEQUENCE [LARGE SCALE GENOMIC DNA]</scope>
    <source>
        <strain evidence="6 7">CGMCC 1.07653</strain>
    </source>
</reference>
<dbReference type="EMBL" id="PYAV01000006">
    <property type="protein sequence ID" value="PSL45757.1"/>
    <property type="molecule type" value="Genomic_DNA"/>
</dbReference>